<protein>
    <submittedName>
        <fullName evidence="1">Uncharacterized protein</fullName>
    </submittedName>
</protein>
<evidence type="ECO:0000313" key="1">
    <source>
        <dbReference type="EMBL" id="MCQ4921533.1"/>
    </source>
</evidence>
<sequence length="48" mass="5293">MNNKEMANIAVEAAKLRKAYPGLTIKEAIAKAKEMISGESIEKMEKVN</sequence>
<name>A0ABT1S4Z3_9FIRM</name>
<dbReference type="Proteomes" id="UP001524478">
    <property type="component" value="Unassembled WGS sequence"/>
</dbReference>
<proteinExistence type="predicted"/>
<gene>
    <name evidence="1" type="ORF">NE686_00425</name>
</gene>
<organism evidence="1 2">
    <name type="scientific">Tissierella carlieri</name>
    <dbReference type="NCBI Taxonomy" id="689904"/>
    <lineage>
        <taxon>Bacteria</taxon>
        <taxon>Bacillati</taxon>
        <taxon>Bacillota</taxon>
        <taxon>Tissierellia</taxon>
        <taxon>Tissierellales</taxon>
        <taxon>Tissierellaceae</taxon>
        <taxon>Tissierella</taxon>
    </lineage>
</organism>
<reference evidence="1 2" key="1">
    <citation type="submission" date="2022-06" db="EMBL/GenBank/DDBJ databases">
        <title>Isolation of gut microbiota from human fecal samples.</title>
        <authorList>
            <person name="Pamer E.G."/>
            <person name="Barat B."/>
            <person name="Waligurski E."/>
            <person name="Medina S."/>
            <person name="Paddock L."/>
            <person name="Mostad J."/>
        </authorList>
    </citation>
    <scope>NUCLEOTIDE SEQUENCE [LARGE SCALE GENOMIC DNA]</scope>
    <source>
        <strain evidence="1 2">DFI.7.95</strain>
    </source>
</reference>
<dbReference type="RefSeq" id="WP_256310053.1">
    <property type="nucleotide sequence ID" value="NZ_JANGAC010000001.1"/>
</dbReference>
<evidence type="ECO:0000313" key="2">
    <source>
        <dbReference type="Proteomes" id="UP001524478"/>
    </source>
</evidence>
<keyword evidence="2" id="KW-1185">Reference proteome</keyword>
<comment type="caution">
    <text evidence="1">The sequence shown here is derived from an EMBL/GenBank/DDBJ whole genome shotgun (WGS) entry which is preliminary data.</text>
</comment>
<dbReference type="EMBL" id="JANGAC010000001">
    <property type="protein sequence ID" value="MCQ4921533.1"/>
    <property type="molecule type" value="Genomic_DNA"/>
</dbReference>
<accession>A0ABT1S4Z3</accession>